<sequence>MKIKQIIYIALISLCLTNCQSSDDSIPELQTNNEIPLIGICVDRLQFNGGFSGGWWEYKAKGDANYTKTDITNSSVTGLKPGTTYQLIYKNKKNSSQVYTYTTKAFEFDYNKITKEQSCFFNERMLHTNREYAFYTEDPIEHTTIDMYLINKTFTDSIKISTKIGTDKKSIHFKIPDTVFYDTNMPELTYLGFKAGDKMDYYFNSMFDFNQYKEKRYVPARRYEDLLNNIAPGIYVENTTPRLHSVKAIRSSDNKYTTILIHGNMYGVYRVGTSNCAKKYEALGTTLVIYLEDQKTIYMETSNNKDVTIPSRTMNTFETFWTPNVPALVRDRSLQQFYAIQYYTNLMPKGKYYFQYKALLANGDYYESNKLEFITNGIMQMK</sequence>
<dbReference type="EMBL" id="FNYS01000010">
    <property type="protein sequence ID" value="SEJ05125.1"/>
    <property type="molecule type" value="Genomic_DNA"/>
</dbReference>
<reference evidence="1 2" key="1">
    <citation type="submission" date="2016-10" db="EMBL/GenBank/DDBJ databases">
        <authorList>
            <person name="de Groot N.N."/>
        </authorList>
    </citation>
    <scope>NUCLEOTIDE SEQUENCE [LARGE SCALE GENOMIC DNA]</scope>
    <source>
        <strain evidence="1 2">DSM 23048</strain>
    </source>
</reference>
<accession>A0A1H6VYM2</accession>
<dbReference type="Proteomes" id="UP000183077">
    <property type="component" value="Unassembled WGS sequence"/>
</dbReference>
<dbReference type="RefSeq" id="WP_074746426.1">
    <property type="nucleotide sequence ID" value="NZ_FNYS01000010.1"/>
</dbReference>
<name>A0A1H6VYM2_9FLAO</name>
<evidence type="ECO:0000313" key="1">
    <source>
        <dbReference type="EMBL" id="SEJ05125.1"/>
    </source>
</evidence>
<evidence type="ECO:0000313" key="2">
    <source>
        <dbReference type="Proteomes" id="UP000183077"/>
    </source>
</evidence>
<gene>
    <name evidence="1" type="ORF">SAMN04488018_11068</name>
</gene>
<dbReference type="AlphaFoldDB" id="A0A1H6VYM2"/>
<organism evidence="1 2">
    <name type="scientific">Myroides marinus</name>
    <dbReference type="NCBI Taxonomy" id="703342"/>
    <lineage>
        <taxon>Bacteria</taxon>
        <taxon>Pseudomonadati</taxon>
        <taxon>Bacteroidota</taxon>
        <taxon>Flavobacteriia</taxon>
        <taxon>Flavobacteriales</taxon>
        <taxon>Flavobacteriaceae</taxon>
        <taxon>Myroides</taxon>
    </lineage>
</organism>
<proteinExistence type="predicted"/>
<dbReference type="GeneID" id="82257477"/>
<protein>
    <submittedName>
        <fullName evidence="1">Uncharacterized protein</fullName>
    </submittedName>
</protein>